<name>A0A1H4FRI3_9FLAO</name>
<evidence type="ECO:0000313" key="1">
    <source>
        <dbReference type="EMBL" id="SEA99926.1"/>
    </source>
</evidence>
<evidence type="ECO:0000313" key="2">
    <source>
        <dbReference type="Proteomes" id="UP000198951"/>
    </source>
</evidence>
<dbReference type="Proteomes" id="UP000198951">
    <property type="component" value="Unassembled WGS sequence"/>
</dbReference>
<dbReference type="EMBL" id="FNRD01000014">
    <property type="protein sequence ID" value="SEA99926.1"/>
    <property type="molecule type" value="Genomic_DNA"/>
</dbReference>
<dbReference type="RefSeq" id="WP_176980646.1">
    <property type="nucleotide sequence ID" value="NZ_FNRD01000014.1"/>
</dbReference>
<proteinExistence type="predicted"/>
<feature type="non-terminal residue" evidence="1">
    <location>
        <position position="1"/>
    </location>
</feature>
<keyword evidence="2" id="KW-1185">Reference proteome</keyword>
<reference evidence="2" key="1">
    <citation type="submission" date="2016-10" db="EMBL/GenBank/DDBJ databases">
        <authorList>
            <person name="Varghese N."/>
            <person name="Submissions S."/>
        </authorList>
    </citation>
    <scope>NUCLEOTIDE SEQUENCE [LARGE SCALE GENOMIC DNA]</scope>
    <source>
        <strain evidence="2">DSM 22376</strain>
    </source>
</reference>
<organism evidence="1 2">
    <name type="scientific">Flavobacterium gillisiae</name>
    <dbReference type="NCBI Taxonomy" id="150146"/>
    <lineage>
        <taxon>Bacteria</taxon>
        <taxon>Pseudomonadati</taxon>
        <taxon>Bacteroidota</taxon>
        <taxon>Flavobacteriia</taxon>
        <taxon>Flavobacteriales</taxon>
        <taxon>Flavobacteriaceae</taxon>
        <taxon>Flavobacterium</taxon>
    </lineage>
</organism>
<gene>
    <name evidence="1" type="ORF">SAMN05443667_114132</name>
</gene>
<dbReference type="AlphaFoldDB" id="A0A1H4FRI3"/>
<sequence length="378" mass="43982">GTNRTGIVAQIDRNGWHGLTEISGTNRTEISSDESEEIIIDLLNNNYEDFGPELTIEIINKNQTSINDISRISHTELWTTLLQKDKIDISWDNLLYYFKEKNEFDNIIIDYLNMESNYTVLSKKSINKDFDEVKSKLVTKFIIELFKSKISLLSYKMLITNLTIPYIYPDVSSFDIVSSEKMKVLIENSILKLSLENYTVVETKFTDLLLPLLETYKDNFIKDIGNYTLDSAIILKLIDSKIFKDEQIITIINHIPDSILLESGMVIKKLCHLLSKNSKTVISQDLLKELLTQSLSVEDKIKLFNIYFTEIDQAELHVFIELLGEPYSKIIKGKRHKFENNGYNFNFVNNMYKIFITNFYFVEEKKYIQTSTKKAVKQ</sequence>
<accession>A0A1H4FRI3</accession>
<protein>
    <submittedName>
        <fullName evidence="1">Uncharacterized protein</fullName>
    </submittedName>
</protein>